<dbReference type="CDD" id="cd15583">
    <property type="entry name" value="PHD_ash2p_like"/>
    <property type="match status" value="1"/>
</dbReference>
<dbReference type="InterPro" id="IPR003877">
    <property type="entry name" value="SPRY_dom"/>
</dbReference>
<evidence type="ECO:0000256" key="8">
    <source>
        <dbReference type="SAM" id="MobiDB-lite"/>
    </source>
</evidence>
<keyword evidence="2" id="KW-0479">Metal-binding</keyword>
<dbReference type="CDD" id="cd12872">
    <property type="entry name" value="SPRY_Ash2"/>
    <property type="match status" value="1"/>
</dbReference>
<dbReference type="InterPro" id="IPR013320">
    <property type="entry name" value="ConA-like_dom_sf"/>
</dbReference>
<dbReference type="SMART" id="SM00449">
    <property type="entry name" value="SPRY"/>
    <property type="match status" value="1"/>
</dbReference>
<dbReference type="SUPFAM" id="SSF57903">
    <property type="entry name" value="FYVE/PHD zinc finger"/>
    <property type="match status" value="1"/>
</dbReference>
<proteinExistence type="inferred from homology"/>
<dbReference type="InterPro" id="IPR053835">
    <property type="entry name" value="ASH2L-like_WH"/>
</dbReference>
<dbReference type="SUPFAM" id="SSF49899">
    <property type="entry name" value="Concanavalin A-like lectins/glucanases"/>
    <property type="match status" value="1"/>
</dbReference>
<dbReference type="PROSITE" id="PS50016">
    <property type="entry name" value="ZF_PHD_2"/>
    <property type="match status" value="1"/>
</dbReference>
<feature type="domain" description="B30.2/SPRY" evidence="10">
    <location>
        <begin position="291"/>
        <end position="484"/>
    </location>
</feature>
<dbReference type="EMBL" id="CAJVPI010000893">
    <property type="protein sequence ID" value="CAG8580499.1"/>
    <property type="molecule type" value="Genomic_DNA"/>
</dbReference>
<keyword evidence="4" id="KW-0862">Zinc</keyword>
<dbReference type="PANTHER" id="PTHR10598">
    <property type="entry name" value="SET1/ASH2 HISTONE METHYLTRANSFERASE COMPLEX SUBUNIT ASH2"/>
    <property type="match status" value="1"/>
</dbReference>
<evidence type="ECO:0000256" key="4">
    <source>
        <dbReference type="ARBA" id="ARBA00022833"/>
    </source>
</evidence>
<feature type="compositionally biased region" description="Polar residues" evidence="8">
    <location>
        <begin position="208"/>
        <end position="248"/>
    </location>
</feature>
<dbReference type="Gene3D" id="2.60.120.920">
    <property type="match status" value="1"/>
</dbReference>
<reference evidence="11" key="1">
    <citation type="submission" date="2021-06" db="EMBL/GenBank/DDBJ databases">
        <authorList>
            <person name="Kallberg Y."/>
            <person name="Tangrot J."/>
            <person name="Rosling A."/>
        </authorList>
    </citation>
    <scope>NUCLEOTIDE SEQUENCE</scope>
    <source>
        <strain evidence="11">BR232B</strain>
    </source>
</reference>
<evidence type="ECO:0000256" key="6">
    <source>
        <dbReference type="ARBA" id="ARBA00038149"/>
    </source>
</evidence>
<evidence type="ECO:0000256" key="5">
    <source>
        <dbReference type="ARBA" id="ARBA00023242"/>
    </source>
</evidence>
<protein>
    <submittedName>
        <fullName evidence="11">2458_t:CDS:1</fullName>
    </submittedName>
</protein>
<dbReference type="InterPro" id="IPR011011">
    <property type="entry name" value="Znf_FYVE_PHD"/>
</dbReference>
<dbReference type="SMART" id="SM00249">
    <property type="entry name" value="PHD"/>
    <property type="match status" value="1"/>
</dbReference>
<dbReference type="PROSITE" id="PS50188">
    <property type="entry name" value="B302_SPRY"/>
    <property type="match status" value="1"/>
</dbReference>
<dbReference type="GO" id="GO:0048188">
    <property type="term" value="C:Set1C/COMPASS complex"/>
    <property type="evidence" value="ECO:0007669"/>
    <property type="project" value="InterPro"/>
</dbReference>
<evidence type="ECO:0000313" key="12">
    <source>
        <dbReference type="Proteomes" id="UP000789739"/>
    </source>
</evidence>
<evidence type="ECO:0000256" key="7">
    <source>
        <dbReference type="PROSITE-ProRule" id="PRU00146"/>
    </source>
</evidence>
<dbReference type="Gene3D" id="3.90.980.20">
    <property type="match status" value="1"/>
</dbReference>
<dbReference type="OrthoDB" id="21243at2759"/>
<dbReference type="InterPro" id="IPR037353">
    <property type="entry name" value="ASH2"/>
</dbReference>
<gene>
    <name evidence="11" type="ORF">PBRASI_LOCUS6593</name>
</gene>
<feature type="region of interest" description="Disordered" evidence="8">
    <location>
        <begin position="208"/>
        <end position="252"/>
    </location>
</feature>
<keyword evidence="5" id="KW-0539">Nucleus</keyword>
<dbReference type="InterPro" id="IPR019787">
    <property type="entry name" value="Znf_PHD-finger"/>
</dbReference>
<dbReference type="AlphaFoldDB" id="A0A9N9BXF0"/>
<organism evidence="11 12">
    <name type="scientific">Paraglomus brasilianum</name>
    <dbReference type="NCBI Taxonomy" id="144538"/>
    <lineage>
        <taxon>Eukaryota</taxon>
        <taxon>Fungi</taxon>
        <taxon>Fungi incertae sedis</taxon>
        <taxon>Mucoromycota</taxon>
        <taxon>Glomeromycotina</taxon>
        <taxon>Glomeromycetes</taxon>
        <taxon>Paraglomerales</taxon>
        <taxon>Paraglomeraceae</taxon>
        <taxon>Paraglomus</taxon>
    </lineage>
</organism>
<comment type="similarity">
    <text evidence="6">Belongs to the cclA family.</text>
</comment>
<feature type="region of interest" description="Disordered" evidence="8">
    <location>
        <begin position="640"/>
        <end position="659"/>
    </location>
</feature>
<name>A0A9N9BXF0_9GLOM</name>
<dbReference type="Pfam" id="PF21198">
    <property type="entry name" value="ASH2L-like_WH"/>
    <property type="match status" value="1"/>
</dbReference>
<evidence type="ECO:0000259" key="10">
    <source>
        <dbReference type="PROSITE" id="PS50188"/>
    </source>
</evidence>
<keyword evidence="3 7" id="KW-0863">Zinc-finger</keyword>
<dbReference type="GO" id="GO:0000976">
    <property type="term" value="F:transcription cis-regulatory region binding"/>
    <property type="evidence" value="ECO:0007669"/>
    <property type="project" value="TreeGrafter"/>
</dbReference>
<sequence>MEQAKEIKDYNPDDLVWDSTHTINEQHRYCYCGRDRNLTEISLQCSECKNWFHRECIEIPLGYIVPFITNYQFVCRNCPGGELFKRTQAGWKEISGTSLANLILQTHMLDHNAVGGDERYTTAQYLKLGPFQYYFNKKDHILPFVDKNWSGLCTERTRTSTWWATLGSCLYMTHDLFVAKHEHRSAGSDFCLRDTNLWHIRPGHFMSKSTTNARVPRTSSQGSSFKSENEAQSTSTSSAMKRPSTISRPNKRIALSNASNQSLFTTTSNAAFVQSGEQRNVRNGFKYLPCTADPLFAYTTYVCAEIPPFGVRLSKEDASSYVWISADKLTATTDKGFRMARANCCIREGKWFYEVFVDRGGEGNANGTDGAHLRVGWARREGGRNTPVGFDGYSYGVRDLTGEKVHLSRPVKFGEPFKTGDVIGLYIALPKLENDHLTKMTKRHRTAIGIKGQTVFEYKDYKPTKSMNDCLIPPITKKKYVPPGASSTMSEANTTHPSSPTFPTLPDSKIIVYKNGVCQGVAFENLYSFFPQPDEFTSKGDLIDDDGSPGYYPAVSMFRGGTCTVNFGPYFMYPPPKDPEAAVECNKDENEQADYGEGDVCTWRPLSERYSEHVIEDVVYDLIDEIEAWAKAVLGISDEKSNGRRRNRAHGKRKAKPQP</sequence>
<feature type="domain" description="PHD-type" evidence="9">
    <location>
        <begin position="27"/>
        <end position="81"/>
    </location>
</feature>
<comment type="subcellular location">
    <subcellularLocation>
        <location evidence="1">Nucleus</location>
    </subcellularLocation>
</comment>
<keyword evidence="12" id="KW-1185">Reference proteome</keyword>
<dbReference type="PANTHER" id="PTHR10598:SF0">
    <property type="entry name" value="SET1_ASH2 HISTONE METHYLTRANSFERASE COMPLEX SUBUNIT ASH2"/>
    <property type="match status" value="1"/>
</dbReference>
<dbReference type="InterPro" id="IPR001870">
    <property type="entry name" value="B30.2/SPRY"/>
</dbReference>
<dbReference type="InterPro" id="IPR001965">
    <property type="entry name" value="Znf_PHD"/>
</dbReference>
<evidence type="ECO:0000256" key="1">
    <source>
        <dbReference type="ARBA" id="ARBA00004123"/>
    </source>
</evidence>
<comment type="caution">
    <text evidence="11">The sequence shown here is derived from an EMBL/GenBank/DDBJ whole genome shotgun (WGS) entry which is preliminary data.</text>
</comment>
<evidence type="ECO:0000256" key="3">
    <source>
        <dbReference type="ARBA" id="ARBA00022771"/>
    </source>
</evidence>
<evidence type="ECO:0000259" key="9">
    <source>
        <dbReference type="PROSITE" id="PS50016"/>
    </source>
</evidence>
<dbReference type="GO" id="GO:0008270">
    <property type="term" value="F:zinc ion binding"/>
    <property type="evidence" value="ECO:0007669"/>
    <property type="project" value="UniProtKB-KW"/>
</dbReference>
<evidence type="ECO:0000256" key="2">
    <source>
        <dbReference type="ARBA" id="ARBA00022723"/>
    </source>
</evidence>
<feature type="compositionally biased region" description="Basic residues" evidence="8">
    <location>
        <begin position="643"/>
        <end position="659"/>
    </location>
</feature>
<accession>A0A9N9BXF0</accession>
<dbReference type="InterPro" id="IPR019786">
    <property type="entry name" value="Zinc_finger_PHD-type_CS"/>
</dbReference>
<dbReference type="PROSITE" id="PS01359">
    <property type="entry name" value="ZF_PHD_1"/>
    <property type="match status" value="1"/>
</dbReference>
<dbReference type="InterPro" id="IPR043136">
    <property type="entry name" value="B30.2/SPRY_sf"/>
</dbReference>
<dbReference type="Proteomes" id="UP000789739">
    <property type="component" value="Unassembled WGS sequence"/>
</dbReference>
<evidence type="ECO:0000313" key="11">
    <source>
        <dbReference type="EMBL" id="CAG8580499.1"/>
    </source>
</evidence>
<dbReference type="Pfam" id="PF21257">
    <property type="entry name" value="PHD_ash2p_like"/>
    <property type="match status" value="1"/>
</dbReference>
<dbReference type="Pfam" id="PF00622">
    <property type="entry name" value="SPRY"/>
    <property type="match status" value="1"/>
</dbReference>
<dbReference type="InterPro" id="IPR049455">
    <property type="entry name" value="ASH2-like_PHD"/>
</dbReference>